<sequence>MHASIIFLWTGSPEIRIVRAARAIPKVLIANSGAPQPSVLVNSIFSSVRISISFLIAICNGWSAFL</sequence>
<dbReference type="EMBL" id="CAFBRW010000121">
    <property type="protein sequence ID" value="CAB5121294.1"/>
    <property type="molecule type" value="Genomic_DNA"/>
</dbReference>
<accession>A0A6J7VYI8</accession>
<protein>
    <submittedName>
        <fullName evidence="1">Unannotated protein</fullName>
    </submittedName>
</protein>
<proteinExistence type="predicted"/>
<reference evidence="1" key="1">
    <citation type="submission" date="2020-05" db="EMBL/GenBank/DDBJ databases">
        <authorList>
            <person name="Chiriac C."/>
            <person name="Salcher M."/>
            <person name="Ghai R."/>
            <person name="Kavagutti S V."/>
        </authorList>
    </citation>
    <scope>NUCLEOTIDE SEQUENCE</scope>
</reference>
<name>A0A6J7VYI8_9ZZZZ</name>
<gene>
    <name evidence="1" type="ORF">UFOPK4424_00644</name>
</gene>
<evidence type="ECO:0000313" key="1">
    <source>
        <dbReference type="EMBL" id="CAB5121294.1"/>
    </source>
</evidence>
<organism evidence="1">
    <name type="scientific">freshwater metagenome</name>
    <dbReference type="NCBI Taxonomy" id="449393"/>
    <lineage>
        <taxon>unclassified sequences</taxon>
        <taxon>metagenomes</taxon>
        <taxon>ecological metagenomes</taxon>
    </lineage>
</organism>
<dbReference type="AlphaFoldDB" id="A0A6J7VYI8"/>